<proteinExistence type="inferred from homology"/>
<gene>
    <name evidence="9" type="ORF">J5Y03_12330</name>
</gene>
<evidence type="ECO:0000259" key="8">
    <source>
        <dbReference type="Pfam" id="PF01636"/>
    </source>
</evidence>
<evidence type="ECO:0000256" key="6">
    <source>
        <dbReference type="ARBA" id="ARBA00022777"/>
    </source>
</evidence>
<dbReference type="Proteomes" id="UP000682134">
    <property type="component" value="Unassembled WGS sequence"/>
</dbReference>
<dbReference type="InterPro" id="IPR002575">
    <property type="entry name" value="Aminoglycoside_PTrfase"/>
</dbReference>
<dbReference type="RefSeq" id="WP_209406062.1">
    <property type="nucleotide sequence ID" value="NZ_JAGIYQ010000007.1"/>
</dbReference>
<evidence type="ECO:0000256" key="3">
    <source>
        <dbReference type="ARBA" id="ARBA00012128"/>
    </source>
</evidence>
<dbReference type="NCBIfam" id="TIGR01767">
    <property type="entry name" value="MTRK"/>
    <property type="match status" value="1"/>
</dbReference>
<evidence type="ECO:0000256" key="1">
    <source>
        <dbReference type="ARBA" id="ARBA00010165"/>
    </source>
</evidence>
<organism evidence="9 10">
    <name type="scientific">Gottfriedia endophytica</name>
    <dbReference type="NCBI Taxonomy" id="2820819"/>
    <lineage>
        <taxon>Bacteria</taxon>
        <taxon>Bacillati</taxon>
        <taxon>Bacillota</taxon>
        <taxon>Bacilli</taxon>
        <taxon>Bacillales</taxon>
        <taxon>Bacillaceae</taxon>
        <taxon>Gottfriedia</taxon>
    </lineage>
</organism>
<protein>
    <recommendedName>
        <fullName evidence="3">S-methyl-5-thioribose kinase</fullName>
        <ecNumber evidence="3">2.7.1.100</ecNumber>
    </recommendedName>
</protein>
<dbReference type="EMBL" id="JAGIYQ010000007">
    <property type="protein sequence ID" value="MBP0725959.1"/>
    <property type="molecule type" value="Genomic_DNA"/>
</dbReference>
<dbReference type="GO" id="GO:0009086">
    <property type="term" value="P:methionine biosynthetic process"/>
    <property type="evidence" value="ECO:0007669"/>
    <property type="project" value="InterPro"/>
</dbReference>
<comment type="subunit">
    <text evidence="2">Homodimer.</text>
</comment>
<dbReference type="InterPro" id="IPR009212">
    <property type="entry name" value="Methylthioribose_kinase"/>
</dbReference>
<evidence type="ECO:0000256" key="7">
    <source>
        <dbReference type="ARBA" id="ARBA00022840"/>
    </source>
</evidence>
<sequence length="389" mass="44483">MSITQEKKYKSLTEETAISFLQQLGYLENEVCECVEIGDGNLNLVFQIKAVGKEKGYIVKQALPYAKVVGESWPLTIKRATIESQAIELYNKLIPEFVPKFYHHDEEQAITVIEDLSDLDILRKGLILGESYPLLPKHIGEFLATTLFYTSDFGASPARKKELEKLFNNPELCDITEGLVFTDPFFNSETNNFEDELKNVVQEIWDDEELQVEVAKLKLGFFTKKEALIHADLHTGSIFTSSSETKVIDPEFAFVGPVGFDLGQIQANLLFQVFTRLENKKEILDSLVEIEKVFNETFTNLWKEHTEYPLNKKAVLHTTLDNYWIDAIGVIGCELIRRSIGLAHVEDVESLPLARRLVVKKRILQFGVTCIKNRFKIRNIETLTRELEV</sequence>
<dbReference type="Pfam" id="PF01636">
    <property type="entry name" value="APH"/>
    <property type="match status" value="1"/>
</dbReference>
<dbReference type="PANTHER" id="PTHR34273">
    <property type="entry name" value="METHYLTHIORIBOSE KINASE"/>
    <property type="match status" value="1"/>
</dbReference>
<dbReference type="Gene3D" id="3.90.1200.10">
    <property type="match status" value="1"/>
</dbReference>
<dbReference type="PIRSF" id="PIRSF031134">
    <property type="entry name" value="MTRK"/>
    <property type="match status" value="1"/>
</dbReference>
<evidence type="ECO:0000313" key="10">
    <source>
        <dbReference type="Proteomes" id="UP000682134"/>
    </source>
</evidence>
<comment type="similarity">
    <text evidence="1">Belongs to the methylthioribose kinase family.</text>
</comment>
<dbReference type="SUPFAM" id="SSF56112">
    <property type="entry name" value="Protein kinase-like (PK-like)"/>
    <property type="match status" value="1"/>
</dbReference>
<keyword evidence="10" id="KW-1185">Reference proteome</keyword>
<reference evidence="9" key="1">
    <citation type="submission" date="2021-04" db="EMBL/GenBank/DDBJ databases">
        <title>Genome seq and assembly of Bacillus sp.</title>
        <authorList>
            <person name="Chhetri G."/>
        </authorList>
    </citation>
    <scope>NUCLEOTIDE SEQUENCE</scope>
    <source>
        <strain evidence="9">RG28</strain>
    </source>
</reference>
<dbReference type="Gene3D" id="3.30.200.20">
    <property type="entry name" value="Phosphorylase Kinase, domain 1"/>
    <property type="match status" value="1"/>
</dbReference>
<keyword evidence="7" id="KW-0067">ATP-binding</keyword>
<dbReference type="InterPro" id="IPR011009">
    <property type="entry name" value="Kinase-like_dom_sf"/>
</dbReference>
<feature type="domain" description="Aminoglycoside phosphotransferase" evidence="8">
    <location>
        <begin position="36"/>
        <end position="266"/>
    </location>
</feature>
<keyword evidence="5" id="KW-0547">Nucleotide-binding</keyword>
<evidence type="ECO:0000256" key="5">
    <source>
        <dbReference type="ARBA" id="ARBA00022741"/>
    </source>
</evidence>
<evidence type="ECO:0000256" key="4">
    <source>
        <dbReference type="ARBA" id="ARBA00022679"/>
    </source>
</evidence>
<dbReference type="AlphaFoldDB" id="A0A940SKF0"/>
<evidence type="ECO:0000313" key="9">
    <source>
        <dbReference type="EMBL" id="MBP0725959.1"/>
    </source>
</evidence>
<comment type="caution">
    <text evidence="9">The sequence shown here is derived from an EMBL/GenBank/DDBJ whole genome shotgun (WGS) entry which is preliminary data.</text>
</comment>
<dbReference type="EC" id="2.7.1.100" evidence="3"/>
<keyword evidence="6 9" id="KW-0418">Kinase</keyword>
<keyword evidence="4 9" id="KW-0808">Transferase</keyword>
<name>A0A940SKF0_9BACI</name>
<evidence type="ECO:0000256" key="2">
    <source>
        <dbReference type="ARBA" id="ARBA00011738"/>
    </source>
</evidence>
<dbReference type="PANTHER" id="PTHR34273:SF2">
    <property type="entry name" value="METHYLTHIORIBOSE KINASE"/>
    <property type="match status" value="1"/>
</dbReference>
<accession>A0A940SKF0</accession>
<dbReference type="GO" id="GO:0005524">
    <property type="term" value="F:ATP binding"/>
    <property type="evidence" value="ECO:0007669"/>
    <property type="project" value="UniProtKB-KW"/>
</dbReference>
<dbReference type="GO" id="GO:0046522">
    <property type="term" value="F:S-methyl-5-thioribose kinase activity"/>
    <property type="evidence" value="ECO:0007669"/>
    <property type="project" value="UniProtKB-EC"/>
</dbReference>